<dbReference type="Gene3D" id="3.40.640.10">
    <property type="entry name" value="Type I PLP-dependent aspartate aminotransferase-like (Major domain)"/>
    <property type="match status" value="1"/>
</dbReference>
<dbReference type="EMBL" id="CP058649">
    <property type="protein sequence ID" value="QUI23048.1"/>
    <property type="molecule type" value="Genomic_DNA"/>
</dbReference>
<dbReference type="PROSITE" id="PS00105">
    <property type="entry name" value="AA_TRANSFER_CLASS_1"/>
    <property type="match status" value="1"/>
</dbReference>
<evidence type="ECO:0000256" key="6">
    <source>
        <dbReference type="RuleBase" id="RU000481"/>
    </source>
</evidence>
<feature type="domain" description="Aminotransferase class I/classII large" evidence="7">
    <location>
        <begin position="31"/>
        <end position="388"/>
    </location>
</feature>
<dbReference type="Pfam" id="PF00155">
    <property type="entry name" value="Aminotran_1_2"/>
    <property type="match status" value="1"/>
</dbReference>
<sequence>MILSQKAADIKPSSTLAITAKAKQMKADGIDVVGFGAGEPDFDTPDHIKAAAVKAMDDGFTKYTPASGIPALKAAICKKLADENGVTYATNQIVVSNGAKHSLTNTFMAILNPSDEVIIPGPFWLSYKQMVKIADGVPVIVRTKKENHYKATIDELEGALTNKTKALLINSPSNPTGMVYTEEELREIADFVVKHNLYVVSDEIYEKLIYGNEKHVSIASFNEEIYKRTIMINGVSKTYAMTGWRIGYAAAPADIAKIMSNIQSHASSNPNSLAQKAALAAISGPQECVQMMKAAFNKRRDYMYERIAKMPYISAIKPQGAFYLFVDLDLALGKSYKDEVIDDANTFAKLILDDQKVAVVPCTDFGYSTHFRLSYASSMENIQKGLDRMEAFLNNLQ</sequence>
<dbReference type="Gene3D" id="3.90.1150.10">
    <property type="entry name" value="Aspartate Aminotransferase, domain 1"/>
    <property type="match status" value="1"/>
</dbReference>
<dbReference type="InterPro" id="IPR004839">
    <property type="entry name" value="Aminotransferase_I/II_large"/>
</dbReference>
<dbReference type="AlphaFoldDB" id="A0A8J8MKR8"/>
<dbReference type="EC" id="2.6.1.-" evidence="6"/>
<dbReference type="GO" id="GO:0030170">
    <property type="term" value="F:pyridoxal phosphate binding"/>
    <property type="evidence" value="ECO:0007669"/>
    <property type="project" value="InterPro"/>
</dbReference>
<dbReference type="SUPFAM" id="SSF53383">
    <property type="entry name" value="PLP-dependent transferases"/>
    <property type="match status" value="1"/>
</dbReference>
<dbReference type="CDD" id="cd00609">
    <property type="entry name" value="AAT_like"/>
    <property type="match status" value="1"/>
</dbReference>
<dbReference type="GO" id="GO:0008483">
    <property type="term" value="F:transaminase activity"/>
    <property type="evidence" value="ECO:0007669"/>
    <property type="project" value="UniProtKB-KW"/>
</dbReference>
<keyword evidence="3 6" id="KW-0032">Aminotransferase</keyword>
<keyword evidence="5" id="KW-0663">Pyridoxal phosphate</keyword>
<evidence type="ECO:0000256" key="2">
    <source>
        <dbReference type="ARBA" id="ARBA00007441"/>
    </source>
</evidence>
<dbReference type="PRINTS" id="PR00753">
    <property type="entry name" value="ACCSYNTHASE"/>
</dbReference>
<dbReference type="InterPro" id="IPR015424">
    <property type="entry name" value="PyrdxlP-dep_Trfase"/>
</dbReference>
<protein>
    <recommendedName>
        <fullName evidence="6">Aminotransferase</fullName>
        <ecNumber evidence="6">2.6.1.-</ecNumber>
    </recommendedName>
</protein>
<proteinExistence type="inferred from homology"/>
<evidence type="ECO:0000256" key="4">
    <source>
        <dbReference type="ARBA" id="ARBA00022679"/>
    </source>
</evidence>
<evidence type="ECO:0000313" key="9">
    <source>
        <dbReference type="Proteomes" id="UP000683246"/>
    </source>
</evidence>
<comment type="similarity">
    <text evidence="2 6">Belongs to the class-I pyridoxal-phosphate-dependent aminotransferase family.</text>
</comment>
<dbReference type="Proteomes" id="UP000683246">
    <property type="component" value="Chromosome"/>
</dbReference>
<evidence type="ECO:0000313" key="8">
    <source>
        <dbReference type="EMBL" id="QUI23048.1"/>
    </source>
</evidence>
<dbReference type="RefSeq" id="WP_212698549.1">
    <property type="nucleotide sequence ID" value="NZ_CP058649.1"/>
</dbReference>
<gene>
    <name evidence="8" type="ORF">HZI73_12460</name>
</gene>
<name>A0A8J8MKR8_9FIRM</name>
<dbReference type="GO" id="GO:0006520">
    <property type="term" value="P:amino acid metabolic process"/>
    <property type="evidence" value="ECO:0007669"/>
    <property type="project" value="InterPro"/>
</dbReference>
<dbReference type="InterPro" id="IPR050596">
    <property type="entry name" value="AspAT/PAT-like"/>
</dbReference>
<keyword evidence="4 6" id="KW-0808">Transferase</keyword>
<dbReference type="FunFam" id="3.40.640.10:FF:000033">
    <property type="entry name" value="Aspartate aminotransferase"/>
    <property type="match status" value="1"/>
</dbReference>
<evidence type="ECO:0000256" key="3">
    <source>
        <dbReference type="ARBA" id="ARBA00022576"/>
    </source>
</evidence>
<evidence type="ECO:0000259" key="7">
    <source>
        <dbReference type="Pfam" id="PF00155"/>
    </source>
</evidence>
<dbReference type="InterPro" id="IPR015421">
    <property type="entry name" value="PyrdxlP-dep_Trfase_major"/>
</dbReference>
<dbReference type="PANTHER" id="PTHR46383:SF1">
    <property type="entry name" value="ASPARTATE AMINOTRANSFERASE"/>
    <property type="match status" value="1"/>
</dbReference>
<accession>A0A8J8MKR8</accession>
<keyword evidence="9" id="KW-1185">Reference proteome</keyword>
<reference evidence="8" key="1">
    <citation type="submission" date="2020-07" db="EMBL/GenBank/DDBJ databases">
        <title>Vallitalea pronyensis genome.</title>
        <authorList>
            <person name="Postec A."/>
        </authorList>
    </citation>
    <scope>NUCLEOTIDE SEQUENCE</scope>
    <source>
        <strain evidence="8">FatNI3</strain>
    </source>
</reference>
<dbReference type="KEGG" id="vpy:HZI73_12460"/>
<evidence type="ECO:0000256" key="1">
    <source>
        <dbReference type="ARBA" id="ARBA00001933"/>
    </source>
</evidence>
<comment type="cofactor">
    <cofactor evidence="1 6">
        <name>pyridoxal 5'-phosphate</name>
        <dbReference type="ChEBI" id="CHEBI:597326"/>
    </cofactor>
</comment>
<evidence type="ECO:0000256" key="5">
    <source>
        <dbReference type="ARBA" id="ARBA00022898"/>
    </source>
</evidence>
<dbReference type="PANTHER" id="PTHR46383">
    <property type="entry name" value="ASPARTATE AMINOTRANSFERASE"/>
    <property type="match status" value="1"/>
</dbReference>
<dbReference type="InterPro" id="IPR004838">
    <property type="entry name" value="NHTrfase_class1_PyrdxlP-BS"/>
</dbReference>
<dbReference type="InterPro" id="IPR015422">
    <property type="entry name" value="PyrdxlP-dep_Trfase_small"/>
</dbReference>
<organism evidence="8 9">
    <name type="scientific">Vallitalea pronyensis</name>
    <dbReference type="NCBI Taxonomy" id="1348613"/>
    <lineage>
        <taxon>Bacteria</taxon>
        <taxon>Bacillati</taxon>
        <taxon>Bacillota</taxon>
        <taxon>Clostridia</taxon>
        <taxon>Lachnospirales</taxon>
        <taxon>Vallitaleaceae</taxon>
        <taxon>Vallitalea</taxon>
    </lineage>
</organism>